<dbReference type="Proteomes" id="UP000005270">
    <property type="component" value="Chromosome"/>
</dbReference>
<dbReference type="FunCoup" id="I3TG11">
    <property type="interactions" value="56"/>
</dbReference>
<name>I3TG11_THEC1</name>
<sequence>MTTTVAQAGGFVKPNRRVFTVEPSRVRNVFLDLVRERGQEGFYVSTIVGVDLKEEGLIRVDYFVVLLPEEETVVFRTSVPRDNPVVDSIVDIVPGALSGELETHDLLGVLFRGNPHLRRGFFVPSDVAEKGVYPLRRG</sequence>
<dbReference type="GO" id="GO:0008137">
    <property type="term" value="F:NADH dehydrogenase (ubiquinone) activity"/>
    <property type="evidence" value="ECO:0007669"/>
    <property type="project" value="InterPro"/>
</dbReference>
<feature type="domain" description="NADH:ubiquinone oxidoreductase 30kDa subunit" evidence="2">
    <location>
        <begin position="20"/>
        <end position="137"/>
    </location>
</feature>
<evidence type="ECO:0000259" key="2">
    <source>
        <dbReference type="Pfam" id="PF00329"/>
    </source>
</evidence>
<dbReference type="OrthoDB" id="43567at2157"/>
<dbReference type="AlphaFoldDB" id="I3TG11"/>
<dbReference type="Pfam" id="PF00329">
    <property type="entry name" value="Complex1_30kDa"/>
    <property type="match status" value="1"/>
</dbReference>
<protein>
    <submittedName>
        <fullName evidence="3">Membrane-bound hydrogenase MBH, subunit NuoC</fullName>
    </submittedName>
</protein>
<evidence type="ECO:0000313" key="4">
    <source>
        <dbReference type="Proteomes" id="UP000005270"/>
    </source>
</evidence>
<dbReference type="PANTHER" id="PTHR10884:SF14">
    <property type="entry name" value="NADH DEHYDROGENASE [UBIQUINONE] IRON-SULFUR PROTEIN 3, MITOCHONDRIAL"/>
    <property type="match status" value="1"/>
</dbReference>
<evidence type="ECO:0000313" key="3">
    <source>
        <dbReference type="EMBL" id="AFK51699.1"/>
    </source>
</evidence>
<dbReference type="KEGG" id="thg:TCELL_1276"/>
<proteinExistence type="inferred from homology"/>
<dbReference type="GeneID" id="13013597"/>
<gene>
    <name evidence="3" type="ordered locus">TCELL_1276</name>
</gene>
<dbReference type="HOGENOM" id="CLU_1754781_0_0_2"/>
<organism evidence="3 4">
    <name type="scientific">Thermogladius calderae (strain DSM 22663 / VKM B-2946 / 1633)</name>
    <dbReference type="NCBI Taxonomy" id="1184251"/>
    <lineage>
        <taxon>Archaea</taxon>
        <taxon>Thermoproteota</taxon>
        <taxon>Thermoprotei</taxon>
        <taxon>Desulfurococcales</taxon>
        <taxon>Desulfurococcaceae</taxon>
        <taxon>Thermogladius</taxon>
    </lineage>
</organism>
<evidence type="ECO:0000256" key="1">
    <source>
        <dbReference type="ARBA" id="ARBA00007569"/>
    </source>
</evidence>
<dbReference type="eggNOG" id="arCOG01551">
    <property type="taxonomic scope" value="Archaea"/>
</dbReference>
<dbReference type="PANTHER" id="PTHR10884">
    <property type="entry name" value="NADH DEHYDROGENASE UBIQUINONE IRON-SULFUR PROTEIN 3"/>
    <property type="match status" value="1"/>
</dbReference>
<dbReference type="STRING" id="1184251.TCELL_1276"/>
<dbReference type="RefSeq" id="WP_014737949.1">
    <property type="nucleotide sequence ID" value="NC_017954.1"/>
</dbReference>
<dbReference type="Gene3D" id="3.30.460.80">
    <property type="entry name" value="NADH:ubiquinone oxidoreductase, 30kDa subunit"/>
    <property type="match status" value="1"/>
</dbReference>
<dbReference type="InterPro" id="IPR001268">
    <property type="entry name" value="NADH_UbQ_OxRdtase_30kDa_su"/>
</dbReference>
<dbReference type="EMBL" id="CP003531">
    <property type="protein sequence ID" value="AFK51699.1"/>
    <property type="molecule type" value="Genomic_DNA"/>
</dbReference>
<reference evidence="3 4" key="1">
    <citation type="journal article" date="2012" name="J. Bacteriol.">
        <title>Complete genome sequence of the hyperthermophilic cellulolytic Crenarchaeon 'Thermogladius cellulolyticus' 1633.</title>
        <authorList>
            <person name="Mardanov A.V."/>
            <person name="Kochetkova T.V."/>
            <person name="Beletsky A.V."/>
            <person name="Bonch-Osmolovskaya E.A."/>
            <person name="Ravin N.V."/>
            <person name="Skryabin K.G."/>
        </authorList>
    </citation>
    <scope>NUCLEOTIDE SEQUENCE [LARGE SCALE GENOMIC DNA]</scope>
    <source>
        <strain evidence="4">DSM 22663 / VKM B-2946 / 1633</strain>
    </source>
</reference>
<keyword evidence="4" id="KW-1185">Reference proteome</keyword>
<comment type="similarity">
    <text evidence="1">Belongs to the complex I 30 kDa subunit family.</text>
</comment>
<dbReference type="InParanoid" id="I3TG11"/>
<dbReference type="InterPro" id="IPR037232">
    <property type="entry name" value="NADH_quin_OxRdtase_su_C/D-like"/>
</dbReference>
<dbReference type="SUPFAM" id="SSF143243">
    <property type="entry name" value="Nqo5-like"/>
    <property type="match status" value="1"/>
</dbReference>
<accession>I3TG11</accession>